<evidence type="ECO:0000259" key="1">
    <source>
        <dbReference type="Pfam" id="PF07734"/>
    </source>
</evidence>
<dbReference type="KEGG" id="dzi:111306488"/>
<name>A0A6P6A5J2_DURZI</name>
<protein>
    <submittedName>
        <fullName evidence="3">F-box protein At3g07870-like</fullName>
    </submittedName>
</protein>
<dbReference type="Proteomes" id="UP000515121">
    <property type="component" value="Unplaced"/>
</dbReference>
<evidence type="ECO:0000313" key="2">
    <source>
        <dbReference type="Proteomes" id="UP000515121"/>
    </source>
</evidence>
<keyword evidence="2" id="KW-1185">Reference proteome</keyword>
<dbReference type="InterPro" id="IPR006527">
    <property type="entry name" value="F-box-assoc_dom_typ1"/>
</dbReference>
<feature type="domain" description="F-box associated beta-propeller type 1" evidence="1">
    <location>
        <begin position="13"/>
        <end position="143"/>
    </location>
</feature>
<dbReference type="RefSeq" id="XP_022760067.1">
    <property type="nucleotide sequence ID" value="XM_022904332.1"/>
</dbReference>
<dbReference type="GeneID" id="111306488"/>
<accession>A0A6P6A5J2</accession>
<reference evidence="3" key="1">
    <citation type="submission" date="2025-08" db="UniProtKB">
        <authorList>
            <consortium name="RefSeq"/>
        </authorList>
    </citation>
    <scope>IDENTIFICATION</scope>
    <source>
        <tissue evidence="3">Fruit stalk</tissue>
    </source>
</reference>
<evidence type="ECO:0000313" key="3">
    <source>
        <dbReference type="RefSeq" id="XP_022760067.1"/>
    </source>
</evidence>
<dbReference type="PANTHER" id="PTHR31111">
    <property type="entry name" value="BNAA05G37150D PROTEIN-RELATED"/>
    <property type="match status" value="1"/>
</dbReference>
<dbReference type="Pfam" id="PF07734">
    <property type="entry name" value="FBA_1"/>
    <property type="match status" value="1"/>
</dbReference>
<organism evidence="2 3">
    <name type="scientific">Durio zibethinus</name>
    <name type="common">Durian</name>
    <dbReference type="NCBI Taxonomy" id="66656"/>
    <lineage>
        <taxon>Eukaryota</taxon>
        <taxon>Viridiplantae</taxon>
        <taxon>Streptophyta</taxon>
        <taxon>Embryophyta</taxon>
        <taxon>Tracheophyta</taxon>
        <taxon>Spermatophyta</taxon>
        <taxon>Magnoliopsida</taxon>
        <taxon>eudicotyledons</taxon>
        <taxon>Gunneridae</taxon>
        <taxon>Pentapetalae</taxon>
        <taxon>rosids</taxon>
        <taxon>malvids</taxon>
        <taxon>Malvales</taxon>
        <taxon>Malvaceae</taxon>
        <taxon>Helicteroideae</taxon>
        <taxon>Durio</taxon>
    </lineage>
</organism>
<proteinExistence type="predicted"/>
<dbReference type="OrthoDB" id="1894463at2759"/>
<gene>
    <name evidence="3" type="primary">LOC111306488</name>
</gene>
<dbReference type="InterPro" id="IPR017451">
    <property type="entry name" value="F-box-assoc_interact_dom"/>
</dbReference>
<dbReference type="NCBIfam" id="TIGR01640">
    <property type="entry name" value="F_box_assoc_1"/>
    <property type="match status" value="1"/>
</dbReference>
<dbReference type="AlphaFoldDB" id="A0A6P6A5J2"/>
<sequence length="221" mass="25838">MERGDSNVPTSTSIQSEVQILTVGSPAWRNLGVIPYRFIWPTWKVMVNGRLHWLSTPNKFSTASLLISFDLETEQFQEVSKPDCCGLDRCFQHLMVLRGCLLAGSYQDNEQLENWFMKEYGMEESWVKEFNVRYNYLPQTLNQEEIRSFNNSKLHFPKSFVLVLCILKSGEILLEYKSRALVLYDPRHGTFKDFTFPEMPNWFKIITHVGSLNWLDSTPSY</sequence>
<dbReference type="PANTHER" id="PTHR31111:SF136">
    <property type="entry name" value="F-BOX ASSOCIATED DOMAIN-CONTAINING PROTEIN"/>
    <property type="match status" value="1"/>
</dbReference>